<protein>
    <submittedName>
        <fullName evidence="3">GNAT family N-acetyltransferase</fullName>
    </submittedName>
</protein>
<feature type="region of interest" description="Disordered" evidence="1">
    <location>
        <begin position="24"/>
        <end position="56"/>
    </location>
</feature>
<sequence length="278" mass="31419">MFTSPKSTCFHLSKRDFRLHNFSSSSSSNWTLQGSCRKPPASVPSRPTKPRGRPSLSRKASFFVRSFSLGPYPVFENLNFSLSHLCVLPEEREELAQLYPVIDQRWHQKFDRLSLLVTVRDRGTLVAAGLVHDSIVAPTDSMNAVELGCMAVRPEYRRLGIRQHVTSLRLEHAVRSGKTPIIVIDAQNPASWAFYERSELWERERSFEQEGRLKFIYRATQAAWEWVENLPQASEDCLDISTALPSIPAPCFATAPATQPMLGMQLPFGEQVSALPML</sequence>
<evidence type="ECO:0000313" key="3">
    <source>
        <dbReference type="EMBL" id="QIV87612.1"/>
    </source>
</evidence>
<organism evidence="3 4">
    <name type="scientific">Glutamicibacter mishrai</name>
    <dbReference type="NCBI Taxonomy" id="1775880"/>
    <lineage>
        <taxon>Bacteria</taxon>
        <taxon>Bacillati</taxon>
        <taxon>Actinomycetota</taxon>
        <taxon>Actinomycetes</taxon>
        <taxon>Micrococcales</taxon>
        <taxon>Micrococcaceae</taxon>
        <taxon>Glutamicibacter</taxon>
    </lineage>
</organism>
<dbReference type="InterPro" id="IPR000182">
    <property type="entry name" value="GNAT_dom"/>
</dbReference>
<dbReference type="CDD" id="cd04301">
    <property type="entry name" value="NAT_SF"/>
    <property type="match status" value="1"/>
</dbReference>
<proteinExistence type="predicted"/>
<evidence type="ECO:0000313" key="4">
    <source>
        <dbReference type="Proteomes" id="UP000502331"/>
    </source>
</evidence>
<dbReference type="EMBL" id="CP032549">
    <property type="protein sequence ID" value="QIV87612.1"/>
    <property type="molecule type" value="Genomic_DNA"/>
</dbReference>
<dbReference type="SUPFAM" id="SSF55729">
    <property type="entry name" value="Acyl-CoA N-acyltransferases (Nat)"/>
    <property type="match status" value="1"/>
</dbReference>
<keyword evidence="4" id="KW-1185">Reference proteome</keyword>
<dbReference type="AlphaFoldDB" id="A0A6H0SIV3"/>
<name>A0A6H0SIV3_9MICC</name>
<evidence type="ECO:0000256" key="1">
    <source>
        <dbReference type="SAM" id="MobiDB-lite"/>
    </source>
</evidence>
<feature type="domain" description="N-acetyltransferase" evidence="2">
    <location>
        <begin position="85"/>
        <end position="231"/>
    </location>
</feature>
<dbReference type="InterPro" id="IPR016181">
    <property type="entry name" value="Acyl_CoA_acyltransferase"/>
</dbReference>
<accession>A0A6H0SIV3</accession>
<dbReference type="Gene3D" id="3.40.630.30">
    <property type="match status" value="1"/>
</dbReference>
<dbReference type="GO" id="GO:0016747">
    <property type="term" value="F:acyltransferase activity, transferring groups other than amino-acyl groups"/>
    <property type="evidence" value="ECO:0007669"/>
    <property type="project" value="InterPro"/>
</dbReference>
<gene>
    <name evidence="3" type="ORF">D3791_11140</name>
</gene>
<reference evidence="3 4" key="1">
    <citation type="submission" date="2018-09" db="EMBL/GenBank/DDBJ databases">
        <title>Glutamicibacter mishrai S5-52T (LMG 29155T = KCTC 39846T).</title>
        <authorList>
            <person name="Das S.K."/>
        </authorList>
    </citation>
    <scope>NUCLEOTIDE SEQUENCE [LARGE SCALE GENOMIC DNA]</scope>
    <source>
        <strain evidence="3 4">S5-52</strain>
    </source>
</reference>
<dbReference type="Pfam" id="PF00583">
    <property type="entry name" value="Acetyltransf_1"/>
    <property type="match status" value="1"/>
</dbReference>
<dbReference type="PROSITE" id="PS51186">
    <property type="entry name" value="GNAT"/>
    <property type="match status" value="1"/>
</dbReference>
<dbReference type="Proteomes" id="UP000502331">
    <property type="component" value="Chromosome"/>
</dbReference>
<keyword evidence="3" id="KW-0808">Transferase</keyword>
<evidence type="ECO:0000259" key="2">
    <source>
        <dbReference type="PROSITE" id="PS51186"/>
    </source>
</evidence>